<evidence type="ECO:0000259" key="1">
    <source>
        <dbReference type="Pfam" id="PF05713"/>
    </source>
</evidence>
<feature type="domain" description="Bacterial mobilisation" evidence="1">
    <location>
        <begin position="67"/>
        <end position="109"/>
    </location>
</feature>
<accession>A0ABR7KXN6</accession>
<gene>
    <name evidence="2" type="primary">mobC</name>
    <name evidence="2" type="ORF">H7U22_18955</name>
</gene>
<organism evidence="2 3">
    <name type="scientific">Pedobacter fastidiosus</name>
    <dbReference type="NCBI Taxonomy" id="2765361"/>
    <lineage>
        <taxon>Bacteria</taxon>
        <taxon>Pseudomonadati</taxon>
        <taxon>Bacteroidota</taxon>
        <taxon>Sphingobacteriia</taxon>
        <taxon>Sphingobacteriales</taxon>
        <taxon>Sphingobacteriaceae</taxon>
        <taxon>Pedobacter</taxon>
    </lineage>
</organism>
<dbReference type="Proteomes" id="UP000652755">
    <property type="component" value="Unassembled WGS sequence"/>
</dbReference>
<dbReference type="EMBL" id="JACRYL010000022">
    <property type="protein sequence ID" value="MBC6112507.1"/>
    <property type="molecule type" value="Genomic_DNA"/>
</dbReference>
<evidence type="ECO:0000313" key="3">
    <source>
        <dbReference type="Proteomes" id="UP000652755"/>
    </source>
</evidence>
<dbReference type="Pfam" id="PF05713">
    <property type="entry name" value="MobC"/>
    <property type="match status" value="1"/>
</dbReference>
<dbReference type="InterPro" id="IPR008687">
    <property type="entry name" value="MobC"/>
</dbReference>
<reference evidence="2 3" key="1">
    <citation type="submission" date="2020-08" db="EMBL/GenBank/DDBJ databases">
        <authorList>
            <person name="Sun Q."/>
            <person name="Inoue M."/>
        </authorList>
    </citation>
    <scope>NUCLEOTIDE SEQUENCE [LARGE SCALE GENOMIC DNA]</scope>
    <source>
        <strain evidence="2 3">CCM 8938</strain>
    </source>
</reference>
<evidence type="ECO:0000313" key="2">
    <source>
        <dbReference type="EMBL" id="MBC6112507.1"/>
    </source>
</evidence>
<name>A0ABR7KXN6_9SPHI</name>
<sequence>MARPQKEKEEKRSTKFTFRMNEKEVEQLASLCAYSNLSGAEVLREIVFKNRLLQPKIPVLDLQSYGELKRIGNNINQIAKQLNSKTSNHIDYKVMNELSLKLDTIIKIILR</sequence>
<proteinExistence type="predicted"/>
<protein>
    <submittedName>
        <fullName evidence="2">Plasmid mobilization relaxosome protein MobC</fullName>
    </submittedName>
</protein>
<keyword evidence="3" id="KW-1185">Reference proteome</keyword>
<comment type="caution">
    <text evidence="2">The sequence shown here is derived from an EMBL/GenBank/DDBJ whole genome shotgun (WGS) entry which is preliminary data.</text>
</comment>